<dbReference type="Gene3D" id="3.30.360.10">
    <property type="entry name" value="Dihydrodipicolinate Reductase, domain 2"/>
    <property type="match status" value="1"/>
</dbReference>
<feature type="domain" description="Gfo/Idh/MocA-like oxidoreductase N-terminal" evidence="3">
    <location>
        <begin position="4"/>
        <end position="121"/>
    </location>
</feature>
<dbReference type="InterPro" id="IPR050984">
    <property type="entry name" value="Gfo/Idh/MocA_domain"/>
</dbReference>
<dbReference type="SUPFAM" id="SSF55347">
    <property type="entry name" value="Glyceraldehyde-3-phosphate dehydrogenase-like, C-terminal domain"/>
    <property type="match status" value="1"/>
</dbReference>
<dbReference type="Proteomes" id="UP000260812">
    <property type="component" value="Unassembled WGS sequence"/>
</dbReference>
<reference evidence="5" key="1">
    <citation type="submission" date="2018-08" db="EMBL/GenBank/DDBJ databases">
        <title>A genome reference for cultivated species of the human gut microbiota.</title>
        <authorList>
            <person name="Zou Y."/>
            <person name="Xue W."/>
            <person name="Luo G."/>
        </authorList>
    </citation>
    <scope>NUCLEOTIDE SEQUENCE [LARGE SCALE GENOMIC DNA]</scope>
    <source>
        <strain evidence="5">TF05-5AC</strain>
    </source>
</reference>
<name>A0A3E3IB47_9FIRM</name>
<dbReference type="GO" id="GO:0016491">
    <property type="term" value="F:oxidoreductase activity"/>
    <property type="evidence" value="ECO:0007669"/>
    <property type="project" value="UniProtKB-KW"/>
</dbReference>
<sequence>MTNFRFAVMGAGNIANKFCDAVNRIADCEVAAVASKSMERAQAFARKNGLKAAYDSYEKMLIEEKPDCVYIAVTTDAHYALTMLCLEHKVPVLCEKAMFVNSAQAETVFEKARQEKVFVMEAMWSRFLPAIKMAKQWMDEGKIGTPSFIDTAIGFLAPVDKDNRYYSPKLGGGAAFDITVYAYELTTYMAGRSIENMQVSAVWSDTGVDLSDQVTICYPGLMASLRTSFAAALHERMAIYGSEGKIVIPHPHFAEEAFLYNKDNELVMHFQDTVTENGFLYEIEEAVNCIRDGRIESPVVPHSLTLDCARLFDRINSTRP</sequence>
<feature type="domain" description="GFO/IDH/MocA-like oxidoreductase" evidence="4">
    <location>
        <begin position="132"/>
        <end position="246"/>
    </location>
</feature>
<evidence type="ECO:0000259" key="3">
    <source>
        <dbReference type="Pfam" id="PF01408"/>
    </source>
</evidence>
<evidence type="ECO:0000256" key="2">
    <source>
        <dbReference type="ARBA" id="ARBA00023002"/>
    </source>
</evidence>
<organism evidence="5 6">
    <name type="scientific">Eisenbergiella massiliensis</name>
    <dbReference type="NCBI Taxonomy" id="1720294"/>
    <lineage>
        <taxon>Bacteria</taxon>
        <taxon>Bacillati</taxon>
        <taxon>Bacillota</taxon>
        <taxon>Clostridia</taxon>
        <taxon>Lachnospirales</taxon>
        <taxon>Lachnospiraceae</taxon>
        <taxon>Eisenbergiella</taxon>
    </lineage>
</organism>
<protein>
    <submittedName>
        <fullName evidence="5">Gfo/Idh/MocA family oxidoreductase</fullName>
    </submittedName>
</protein>
<comment type="caution">
    <text evidence="5">The sequence shown here is derived from an EMBL/GenBank/DDBJ whole genome shotgun (WGS) entry which is preliminary data.</text>
</comment>
<keyword evidence="2" id="KW-0560">Oxidoreductase</keyword>
<dbReference type="RefSeq" id="WP_102289036.1">
    <property type="nucleotide sequence ID" value="NZ_JBKUNB010000011.1"/>
</dbReference>
<dbReference type="AlphaFoldDB" id="A0A3E3IB47"/>
<gene>
    <name evidence="5" type="ORF">DXC51_04345</name>
</gene>
<dbReference type="EMBL" id="QVLV01000002">
    <property type="protein sequence ID" value="RGE64299.1"/>
    <property type="molecule type" value="Genomic_DNA"/>
</dbReference>
<comment type="similarity">
    <text evidence="1">Belongs to the Gfo/Idh/MocA family.</text>
</comment>
<dbReference type="PANTHER" id="PTHR22604">
    <property type="entry name" value="OXIDOREDUCTASES"/>
    <property type="match status" value="1"/>
</dbReference>
<proteinExistence type="inferred from homology"/>
<dbReference type="InterPro" id="IPR036291">
    <property type="entry name" value="NAD(P)-bd_dom_sf"/>
</dbReference>
<keyword evidence="6" id="KW-1185">Reference proteome</keyword>
<dbReference type="InterPro" id="IPR055170">
    <property type="entry name" value="GFO_IDH_MocA-like_dom"/>
</dbReference>
<evidence type="ECO:0000259" key="4">
    <source>
        <dbReference type="Pfam" id="PF22725"/>
    </source>
</evidence>
<dbReference type="SUPFAM" id="SSF51735">
    <property type="entry name" value="NAD(P)-binding Rossmann-fold domains"/>
    <property type="match status" value="1"/>
</dbReference>
<dbReference type="GeneID" id="97986135"/>
<dbReference type="PANTHER" id="PTHR22604:SF105">
    <property type="entry name" value="TRANS-1,2-DIHYDROBENZENE-1,2-DIOL DEHYDROGENASE"/>
    <property type="match status" value="1"/>
</dbReference>
<dbReference type="Gene3D" id="3.40.50.720">
    <property type="entry name" value="NAD(P)-binding Rossmann-like Domain"/>
    <property type="match status" value="1"/>
</dbReference>
<evidence type="ECO:0000313" key="6">
    <source>
        <dbReference type="Proteomes" id="UP000260812"/>
    </source>
</evidence>
<dbReference type="InterPro" id="IPR000683">
    <property type="entry name" value="Gfo/Idh/MocA-like_OxRdtase_N"/>
</dbReference>
<dbReference type="GO" id="GO:0000166">
    <property type="term" value="F:nucleotide binding"/>
    <property type="evidence" value="ECO:0007669"/>
    <property type="project" value="InterPro"/>
</dbReference>
<dbReference type="Pfam" id="PF01408">
    <property type="entry name" value="GFO_IDH_MocA"/>
    <property type="match status" value="1"/>
</dbReference>
<dbReference type="Pfam" id="PF22725">
    <property type="entry name" value="GFO_IDH_MocA_C3"/>
    <property type="match status" value="1"/>
</dbReference>
<evidence type="ECO:0000313" key="5">
    <source>
        <dbReference type="EMBL" id="RGE64299.1"/>
    </source>
</evidence>
<evidence type="ECO:0000256" key="1">
    <source>
        <dbReference type="ARBA" id="ARBA00010928"/>
    </source>
</evidence>
<accession>A0A3E3IB47</accession>